<dbReference type="RefSeq" id="WP_121865097.1">
    <property type="nucleotide sequence ID" value="NZ_RDEX01000003.1"/>
</dbReference>
<organism evidence="2 3">
    <name type="scientific">Kocuria tytonicola</name>
    <dbReference type="NCBI Taxonomy" id="2055946"/>
    <lineage>
        <taxon>Bacteria</taxon>
        <taxon>Bacillati</taxon>
        <taxon>Actinomycetota</taxon>
        <taxon>Actinomycetes</taxon>
        <taxon>Micrococcales</taxon>
        <taxon>Micrococcaceae</taxon>
        <taxon>Kocuria</taxon>
    </lineage>
</organism>
<name>A0A3L9KYX7_9MICC</name>
<sequence length="130" mass="14188">MKSFVAPVLLVITAVVQAMGVFPYVQDGITLAGQLLFPILFALTAMYLSRRGRPGVFGMAHMLVLILSVVLVVLSLVGMSQQLPYFYPTMILYYLAFVLLVVECGLRIAGLPKKERPADPELDDDADAAL</sequence>
<proteinExistence type="predicted"/>
<evidence type="ECO:0000313" key="2">
    <source>
        <dbReference type="EMBL" id="RLY91620.1"/>
    </source>
</evidence>
<keyword evidence="1" id="KW-0812">Transmembrane</keyword>
<evidence type="ECO:0000313" key="3">
    <source>
        <dbReference type="Proteomes" id="UP000277871"/>
    </source>
</evidence>
<dbReference type="Proteomes" id="UP000277871">
    <property type="component" value="Unassembled WGS sequence"/>
</dbReference>
<protein>
    <submittedName>
        <fullName evidence="2">Uncharacterized protein</fullName>
    </submittedName>
</protein>
<keyword evidence="1" id="KW-0472">Membrane</keyword>
<keyword evidence="3" id="KW-1185">Reference proteome</keyword>
<evidence type="ECO:0000256" key="1">
    <source>
        <dbReference type="SAM" id="Phobius"/>
    </source>
</evidence>
<feature type="transmembrane region" description="Helical" evidence="1">
    <location>
        <begin position="60"/>
        <end position="79"/>
    </location>
</feature>
<feature type="transmembrane region" description="Helical" evidence="1">
    <location>
        <begin position="28"/>
        <end position="48"/>
    </location>
</feature>
<dbReference type="EMBL" id="RDEX01000003">
    <property type="protein sequence ID" value="RLY91620.1"/>
    <property type="molecule type" value="Genomic_DNA"/>
</dbReference>
<feature type="transmembrane region" description="Helical" evidence="1">
    <location>
        <begin position="85"/>
        <end position="106"/>
    </location>
</feature>
<accession>A0A3L9KYX7</accession>
<dbReference type="AlphaFoldDB" id="A0A3L9KYX7"/>
<reference evidence="2 3" key="1">
    <citation type="submission" date="2018-10" db="EMBL/GenBank/DDBJ databases">
        <title>Kocuria tytonicola, new bacteria from the preen glands of American barn owls (Tyto furcata).</title>
        <authorList>
            <person name="Braun M.S."/>
            <person name="Wang E."/>
            <person name="Zimmermann S."/>
            <person name="Boutin S."/>
            <person name="Wagner H."/>
            <person name="Wink M."/>
        </authorList>
    </citation>
    <scope>NUCLEOTIDE SEQUENCE [LARGE SCALE GENOMIC DNA]</scope>
    <source>
        <strain evidence="2 3">473</strain>
    </source>
</reference>
<gene>
    <name evidence="2" type="ORF">EAE32_10300</name>
</gene>
<keyword evidence="1" id="KW-1133">Transmembrane helix</keyword>
<comment type="caution">
    <text evidence="2">The sequence shown here is derived from an EMBL/GenBank/DDBJ whole genome shotgun (WGS) entry which is preliminary data.</text>
</comment>